<dbReference type="AlphaFoldDB" id="A0A915B702"/>
<organism evidence="8 9">
    <name type="scientific">Parascaris univalens</name>
    <name type="common">Nematode worm</name>
    <dbReference type="NCBI Taxonomy" id="6257"/>
    <lineage>
        <taxon>Eukaryota</taxon>
        <taxon>Metazoa</taxon>
        <taxon>Ecdysozoa</taxon>
        <taxon>Nematoda</taxon>
        <taxon>Chromadorea</taxon>
        <taxon>Rhabditida</taxon>
        <taxon>Spirurina</taxon>
        <taxon>Ascaridomorpha</taxon>
        <taxon>Ascaridoidea</taxon>
        <taxon>Ascarididae</taxon>
        <taxon>Parascaris</taxon>
    </lineage>
</organism>
<dbReference type="GO" id="GO:0016020">
    <property type="term" value="C:membrane"/>
    <property type="evidence" value="ECO:0007669"/>
    <property type="project" value="UniProtKB-SubCell"/>
</dbReference>
<keyword evidence="4 7" id="KW-1133">Transmembrane helix</keyword>
<evidence type="ECO:0000256" key="3">
    <source>
        <dbReference type="ARBA" id="ARBA00022692"/>
    </source>
</evidence>
<feature type="transmembrane region" description="Helical" evidence="7">
    <location>
        <begin position="7"/>
        <end position="30"/>
    </location>
</feature>
<proteinExistence type="inferred from homology"/>
<dbReference type="PRINTS" id="PR01609">
    <property type="entry name" value="CD36FAMILY"/>
</dbReference>
<keyword evidence="8" id="KW-1185">Reference proteome</keyword>
<evidence type="ECO:0000313" key="9">
    <source>
        <dbReference type="WBParaSite" id="PgR029_g032_t01"/>
    </source>
</evidence>
<dbReference type="GO" id="GO:0005737">
    <property type="term" value="C:cytoplasm"/>
    <property type="evidence" value="ECO:0007669"/>
    <property type="project" value="TreeGrafter"/>
</dbReference>
<evidence type="ECO:0000313" key="8">
    <source>
        <dbReference type="Proteomes" id="UP000887569"/>
    </source>
</evidence>
<dbReference type="Proteomes" id="UP000887569">
    <property type="component" value="Unplaced"/>
</dbReference>
<comment type="similarity">
    <text evidence="2">Belongs to the CD36 family.</text>
</comment>
<dbReference type="GO" id="GO:0005044">
    <property type="term" value="F:scavenger receptor activity"/>
    <property type="evidence" value="ECO:0007669"/>
    <property type="project" value="TreeGrafter"/>
</dbReference>
<evidence type="ECO:0000256" key="1">
    <source>
        <dbReference type="ARBA" id="ARBA00004370"/>
    </source>
</evidence>
<evidence type="ECO:0000256" key="4">
    <source>
        <dbReference type="ARBA" id="ARBA00022989"/>
    </source>
</evidence>
<dbReference type="PANTHER" id="PTHR11923">
    <property type="entry name" value="SCAVENGER RECEPTOR CLASS B TYPE-1 SR-B1"/>
    <property type="match status" value="1"/>
</dbReference>
<evidence type="ECO:0000256" key="5">
    <source>
        <dbReference type="ARBA" id="ARBA00023136"/>
    </source>
</evidence>
<sequence length="519" mass="59012">MRRLISLVAALILGAILITLSILLLTFIPLKIDREVAKETHLGFDENGTYNMMTRKWIDPDFKMQLQIWVLSIENEEDIVKNGSFPRFAQKGPYTFIEKQHKVKVNFLWNNTRATYRNKRFYWFDANSSCANCSLDDRVTVPNVIFQKLVDIALSGGFLVKQAVELVLRAQKRETPFITVTVGEMLFDGYDDPLISAVCNKDIIRPLCDSAGISSKIGYMYDRNGTDDGEYLIGTGQEDRRTLGKVYKWNGMDKLPADLWSSEQARMINGTDGQLFPPLLSLSEDRYLFIGQLKRSIYMRYKMGVEFEGVNALRFYVPFEEYDYSRVENKGFCSPSTPIFFDNITQPEGCLPAGLLDISQTLPGHARIYISGSHFFNSPSVVYQNFSGLAEPSSDDETFIYIEPTAGLVIYAKQMSQINVGMIAGNLRILSKMRNLIVPVLWLNETIRIDDATRQQLLSSFILLKQKVFVAGVVLLTIGLLLWIAFILISVIHSYATRRSDETEQLIVQEDNENEDADN</sequence>
<comment type="subcellular location">
    <subcellularLocation>
        <location evidence="1">Membrane</location>
    </subcellularLocation>
</comment>
<feature type="transmembrane region" description="Helical" evidence="7">
    <location>
        <begin position="468"/>
        <end position="492"/>
    </location>
</feature>
<name>A0A915B702_PARUN</name>
<evidence type="ECO:0000256" key="7">
    <source>
        <dbReference type="SAM" id="Phobius"/>
    </source>
</evidence>
<accession>A0A915B702</accession>
<dbReference type="WBParaSite" id="PgR029_g032_t01">
    <property type="protein sequence ID" value="PgR029_g032_t01"/>
    <property type="gene ID" value="PgR029_g032"/>
</dbReference>
<reference evidence="9" key="1">
    <citation type="submission" date="2022-11" db="UniProtKB">
        <authorList>
            <consortium name="WormBaseParasite"/>
        </authorList>
    </citation>
    <scope>IDENTIFICATION</scope>
</reference>
<evidence type="ECO:0000256" key="2">
    <source>
        <dbReference type="ARBA" id="ARBA00010532"/>
    </source>
</evidence>
<keyword evidence="5 7" id="KW-0472">Membrane</keyword>
<keyword evidence="3 7" id="KW-0812">Transmembrane</keyword>
<dbReference type="Pfam" id="PF01130">
    <property type="entry name" value="CD36"/>
    <property type="match status" value="1"/>
</dbReference>
<keyword evidence="6" id="KW-0325">Glycoprotein</keyword>
<dbReference type="InterPro" id="IPR002159">
    <property type="entry name" value="CD36_fam"/>
</dbReference>
<dbReference type="PANTHER" id="PTHR11923:SF51">
    <property type="entry name" value="LYSOSOME MEMBRANE PROTEIN 2"/>
    <property type="match status" value="1"/>
</dbReference>
<evidence type="ECO:0000256" key="6">
    <source>
        <dbReference type="ARBA" id="ARBA00023180"/>
    </source>
</evidence>
<protein>
    <submittedName>
        <fullName evidence="9">Uncharacterized protein</fullName>
    </submittedName>
</protein>